<organism evidence="1 2">
    <name type="scientific">Pedobacter changchengzhani</name>
    <dbReference type="NCBI Taxonomy" id="2529274"/>
    <lineage>
        <taxon>Bacteria</taxon>
        <taxon>Pseudomonadati</taxon>
        <taxon>Bacteroidota</taxon>
        <taxon>Sphingobacteriia</taxon>
        <taxon>Sphingobacteriales</taxon>
        <taxon>Sphingobacteriaceae</taxon>
        <taxon>Pedobacter</taxon>
    </lineage>
</organism>
<protein>
    <submittedName>
        <fullName evidence="1">Uncharacterized protein</fullName>
    </submittedName>
</protein>
<name>A0A4R5ML61_9SPHI</name>
<gene>
    <name evidence="1" type="ORF">EZJ43_07885</name>
</gene>
<sequence>MRIKVFLLLLISIATISCDNVVKEKDKYPEIPNFPMFKDDVFNAKQIAEISLELNQEAENLNNKYYFRYLVKDSAVYFITFYTNSDHPDYPYGGENYTVDLLEIEGNKTKHNRWTDKDFSFNFDLDDKKNLTIGKRKYEAKTNYSEFKTIADVNVKDVDTLFTPWVQGAFATKTDADLEAFDEVTIGSNAGVGGAENSPIVVLEYGPVPLTYYRLNYKDKKGLTKIDFRKEKYPLLIRTKNTIFYVTYKVNYSGTNKQTRTYTFNRID</sequence>
<dbReference type="Proteomes" id="UP000295668">
    <property type="component" value="Unassembled WGS sequence"/>
</dbReference>
<comment type="caution">
    <text evidence="1">The sequence shown here is derived from an EMBL/GenBank/DDBJ whole genome shotgun (WGS) entry which is preliminary data.</text>
</comment>
<dbReference type="OrthoDB" id="763760at2"/>
<accession>A0A4R5ML61</accession>
<evidence type="ECO:0000313" key="1">
    <source>
        <dbReference type="EMBL" id="TDG36430.1"/>
    </source>
</evidence>
<proteinExistence type="predicted"/>
<dbReference type="PROSITE" id="PS51257">
    <property type="entry name" value="PROKAR_LIPOPROTEIN"/>
    <property type="match status" value="1"/>
</dbReference>
<dbReference type="EMBL" id="SJCY01000004">
    <property type="protein sequence ID" value="TDG36430.1"/>
    <property type="molecule type" value="Genomic_DNA"/>
</dbReference>
<dbReference type="RefSeq" id="WP_133262159.1">
    <property type="nucleotide sequence ID" value="NZ_SJCY01000004.1"/>
</dbReference>
<evidence type="ECO:0000313" key="2">
    <source>
        <dbReference type="Proteomes" id="UP000295668"/>
    </source>
</evidence>
<dbReference type="AlphaFoldDB" id="A0A4R5ML61"/>
<keyword evidence="2" id="KW-1185">Reference proteome</keyword>
<reference evidence="1 2" key="1">
    <citation type="submission" date="2019-02" db="EMBL/GenBank/DDBJ databases">
        <title>Pedobacter sp. nov., a novel speices isolated from soil of pinguins habitat in Antarcitica.</title>
        <authorList>
            <person name="He R.-H."/>
        </authorList>
    </citation>
    <scope>NUCLEOTIDE SEQUENCE [LARGE SCALE GENOMIC DNA]</scope>
    <source>
        <strain evidence="1 2">E01020</strain>
    </source>
</reference>